<organism evidence="1 2">
    <name type="scientific">Gymnodinialimonas ceratoperidinii</name>
    <dbReference type="NCBI Taxonomy" id="2856823"/>
    <lineage>
        <taxon>Bacteria</taxon>
        <taxon>Pseudomonadati</taxon>
        <taxon>Pseudomonadota</taxon>
        <taxon>Alphaproteobacteria</taxon>
        <taxon>Rhodobacterales</taxon>
        <taxon>Paracoccaceae</taxon>
        <taxon>Gymnodinialimonas</taxon>
    </lineage>
</organism>
<proteinExistence type="predicted"/>
<reference evidence="1 2" key="1">
    <citation type="submission" date="2021-07" db="EMBL/GenBank/DDBJ databases">
        <title>A novel Jannaschia species isolated from marine dinoflagellate Ceratoperidinium margalefii.</title>
        <authorList>
            <person name="Jiang Y."/>
            <person name="Li Z."/>
        </authorList>
    </citation>
    <scope>NUCLEOTIDE SEQUENCE [LARGE SCALE GENOMIC DNA]</scope>
    <source>
        <strain evidence="1 2">J12C1-MA-4</strain>
    </source>
</reference>
<sequence>MSDTDRIADNITARGYLKRHTERLIKDVGYAGACELTGRSKATLGRYFSEAEEHADRFMPVDAVAALEAASSFPHVTAALAELNGGQMSYGSDRRNAVRGENKGSVNNNVIALSQRFAILMAEYHQSIEDGVISVNETRRLLEETLELQKVLVDMKLRLEADSRR</sequence>
<accession>A0A8F6YC32</accession>
<evidence type="ECO:0000313" key="1">
    <source>
        <dbReference type="EMBL" id="QXT40791.1"/>
    </source>
</evidence>
<gene>
    <name evidence="1" type="ORF">KYE46_06040</name>
</gene>
<dbReference type="KEGG" id="gce:KYE46_06040"/>
<dbReference type="Proteomes" id="UP000825009">
    <property type="component" value="Chromosome"/>
</dbReference>
<protein>
    <submittedName>
        <fullName evidence="1">Uncharacterized protein</fullName>
    </submittedName>
</protein>
<dbReference type="AlphaFoldDB" id="A0A8F6YC32"/>
<name>A0A8F6YC32_9RHOB</name>
<dbReference type="EMBL" id="CP079194">
    <property type="protein sequence ID" value="QXT40791.1"/>
    <property type="molecule type" value="Genomic_DNA"/>
</dbReference>
<dbReference type="RefSeq" id="WP_219004169.1">
    <property type="nucleotide sequence ID" value="NZ_CP079194.1"/>
</dbReference>
<keyword evidence="2" id="KW-1185">Reference proteome</keyword>
<evidence type="ECO:0000313" key="2">
    <source>
        <dbReference type="Proteomes" id="UP000825009"/>
    </source>
</evidence>